<dbReference type="EMBL" id="VTPC01008835">
    <property type="protein sequence ID" value="KAF2892268.1"/>
    <property type="molecule type" value="Genomic_DNA"/>
</dbReference>
<name>A0A8K0CRE8_IGNLU</name>
<reference evidence="1" key="1">
    <citation type="submission" date="2019-08" db="EMBL/GenBank/DDBJ databases">
        <title>The genome of the North American firefly Photinus pyralis.</title>
        <authorList>
            <consortium name="Photinus pyralis genome working group"/>
            <person name="Fallon T.R."/>
            <person name="Sander Lower S.E."/>
            <person name="Weng J.-K."/>
        </authorList>
    </citation>
    <scope>NUCLEOTIDE SEQUENCE</scope>
    <source>
        <strain evidence="1">TRF0915ILg1</strain>
        <tissue evidence="1">Whole body</tissue>
    </source>
</reference>
<dbReference type="Pfam" id="PF06585">
    <property type="entry name" value="JHBP"/>
    <property type="match status" value="1"/>
</dbReference>
<dbReference type="InterPro" id="IPR010562">
    <property type="entry name" value="Haemolymph_juvenile_hormone-bd"/>
</dbReference>
<protein>
    <recommendedName>
        <fullName evidence="3">Protein takeout</fullName>
    </recommendedName>
</protein>
<dbReference type="Gene3D" id="3.15.10.30">
    <property type="entry name" value="Haemolymph juvenile hormone binding protein"/>
    <property type="match status" value="1"/>
</dbReference>
<dbReference type="OrthoDB" id="7419171at2759"/>
<accession>A0A8K0CRE8</accession>
<dbReference type="PANTHER" id="PTHR11008:SF41">
    <property type="entry name" value="RE70318P"/>
    <property type="match status" value="1"/>
</dbReference>
<evidence type="ECO:0000313" key="2">
    <source>
        <dbReference type="Proteomes" id="UP000801492"/>
    </source>
</evidence>
<evidence type="ECO:0008006" key="3">
    <source>
        <dbReference type="Google" id="ProtNLM"/>
    </source>
</evidence>
<dbReference type="SMART" id="SM00700">
    <property type="entry name" value="JHBP"/>
    <property type="match status" value="1"/>
</dbReference>
<organism evidence="1 2">
    <name type="scientific">Ignelater luminosus</name>
    <name type="common">Cucubano</name>
    <name type="synonym">Pyrophorus luminosus</name>
    <dbReference type="NCBI Taxonomy" id="2038154"/>
    <lineage>
        <taxon>Eukaryota</taxon>
        <taxon>Metazoa</taxon>
        <taxon>Ecdysozoa</taxon>
        <taxon>Arthropoda</taxon>
        <taxon>Hexapoda</taxon>
        <taxon>Insecta</taxon>
        <taxon>Pterygota</taxon>
        <taxon>Neoptera</taxon>
        <taxon>Endopterygota</taxon>
        <taxon>Coleoptera</taxon>
        <taxon>Polyphaga</taxon>
        <taxon>Elateriformia</taxon>
        <taxon>Elateroidea</taxon>
        <taxon>Elateridae</taxon>
        <taxon>Agrypninae</taxon>
        <taxon>Pyrophorini</taxon>
        <taxon>Ignelater</taxon>
    </lineage>
</organism>
<dbReference type="InterPro" id="IPR038606">
    <property type="entry name" value="To_sf"/>
</dbReference>
<evidence type="ECO:0000313" key="1">
    <source>
        <dbReference type="EMBL" id="KAF2892268.1"/>
    </source>
</evidence>
<proteinExistence type="predicted"/>
<dbReference type="Proteomes" id="UP000801492">
    <property type="component" value="Unassembled WGS sequence"/>
</dbReference>
<comment type="caution">
    <text evidence="1">The sequence shown here is derived from an EMBL/GenBank/DDBJ whole genome shotgun (WGS) entry which is preliminary data.</text>
</comment>
<keyword evidence="2" id="KW-1185">Reference proteome</keyword>
<dbReference type="AlphaFoldDB" id="A0A8K0CRE8"/>
<gene>
    <name evidence="1" type="ORF">ILUMI_13909</name>
</gene>
<sequence length="204" mass="23330">MPHLIEGIPEMDVPSIDPLAFSSIKIDTGSTGSVSMKLELLNGTISGLRNLKIENHKMNFDNIIFSAILIIPEFQLEGTYKMNGRILFFELNGEGLVGFNATGVRVDSVWYGSTYMKKNQKHVSIDKIKFNELNIKSVRVMFDNLFDADNEVLTDTVNNAINDNIDTLKEDFLPIMKETLIELIRERFNRVYQLFPMDQLYLNN</sequence>
<dbReference type="GO" id="GO:0005615">
    <property type="term" value="C:extracellular space"/>
    <property type="evidence" value="ECO:0007669"/>
    <property type="project" value="TreeGrafter"/>
</dbReference>
<dbReference type="PANTHER" id="PTHR11008">
    <property type="entry name" value="PROTEIN TAKEOUT-LIKE PROTEIN"/>
    <property type="match status" value="1"/>
</dbReference>